<protein>
    <recommendedName>
        <fullName evidence="13">Integrase catalytic domain-containing protein</fullName>
    </recommendedName>
</protein>
<dbReference type="Pfam" id="PF00665">
    <property type="entry name" value="rve"/>
    <property type="match status" value="1"/>
</dbReference>
<keyword evidence="3" id="KW-0540">Nuclease</keyword>
<dbReference type="InterPro" id="IPR043502">
    <property type="entry name" value="DNA/RNA_pol_sf"/>
</dbReference>
<keyword evidence="4" id="KW-0255">Endonuclease</keyword>
<dbReference type="PANTHER" id="PTHR37984">
    <property type="entry name" value="PROTEIN CBG26694"/>
    <property type="match status" value="1"/>
</dbReference>
<comment type="caution">
    <text evidence="11">The sequence shown here is derived from an EMBL/GenBank/DDBJ whole genome shotgun (WGS) entry which is preliminary data.</text>
</comment>
<dbReference type="GO" id="GO:0003964">
    <property type="term" value="F:RNA-directed DNA polymerase activity"/>
    <property type="evidence" value="ECO:0007669"/>
    <property type="project" value="UniProtKB-KW"/>
</dbReference>
<dbReference type="PANTHER" id="PTHR37984:SF5">
    <property type="entry name" value="PROTEIN NYNRIN-LIKE"/>
    <property type="match status" value="1"/>
</dbReference>
<dbReference type="InterPro" id="IPR043128">
    <property type="entry name" value="Rev_trsase/Diguanyl_cyclase"/>
</dbReference>
<dbReference type="Pfam" id="PF17917">
    <property type="entry name" value="RT_RNaseH"/>
    <property type="match status" value="1"/>
</dbReference>
<organism evidence="11 12">
    <name type="scientific">Phytophthora fragariae</name>
    <dbReference type="NCBI Taxonomy" id="53985"/>
    <lineage>
        <taxon>Eukaryota</taxon>
        <taxon>Sar</taxon>
        <taxon>Stramenopiles</taxon>
        <taxon>Oomycota</taxon>
        <taxon>Peronosporomycetes</taxon>
        <taxon>Peronosporales</taxon>
        <taxon>Peronosporaceae</taxon>
        <taxon>Phytophthora</taxon>
    </lineage>
</organism>
<dbReference type="Pfam" id="PF00078">
    <property type="entry name" value="RVT_1"/>
    <property type="match status" value="1"/>
</dbReference>
<keyword evidence="6" id="KW-0695">RNA-directed DNA polymerase</keyword>
<accession>A0A6A3F1I1</accession>
<evidence type="ECO:0000256" key="5">
    <source>
        <dbReference type="ARBA" id="ARBA00022801"/>
    </source>
</evidence>
<dbReference type="AlphaFoldDB" id="A0A6A3F1I1"/>
<dbReference type="PROSITE" id="PS50878">
    <property type="entry name" value="RT_POL"/>
    <property type="match status" value="1"/>
</dbReference>
<dbReference type="InterPro" id="IPR012337">
    <property type="entry name" value="RNaseH-like_sf"/>
</dbReference>
<evidence type="ECO:0000256" key="8">
    <source>
        <dbReference type="SAM" id="MobiDB-lite"/>
    </source>
</evidence>
<dbReference type="EMBL" id="QXGF01000480">
    <property type="protein sequence ID" value="KAE8939585.1"/>
    <property type="molecule type" value="Genomic_DNA"/>
</dbReference>
<feature type="domain" description="Reverse transcriptase" evidence="9">
    <location>
        <begin position="1"/>
        <end position="101"/>
    </location>
</feature>
<dbReference type="SUPFAM" id="SSF53098">
    <property type="entry name" value="Ribonuclease H-like"/>
    <property type="match status" value="1"/>
</dbReference>
<feature type="compositionally biased region" description="Basic residues" evidence="8">
    <location>
        <begin position="892"/>
        <end position="905"/>
    </location>
</feature>
<evidence type="ECO:0000256" key="6">
    <source>
        <dbReference type="ARBA" id="ARBA00022918"/>
    </source>
</evidence>
<feature type="domain" description="Integrase catalytic" evidence="10">
    <location>
        <begin position="480"/>
        <end position="653"/>
    </location>
</feature>
<dbReference type="InterPro" id="IPR001584">
    <property type="entry name" value="Integrase_cat-core"/>
</dbReference>
<evidence type="ECO:0008006" key="13">
    <source>
        <dbReference type="Google" id="ProtNLM"/>
    </source>
</evidence>
<dbReference type="GO" id="GO:0016787">
    <property type="term" value="F:hydrolase activity"/>
    <property type="evidence" value="ECO:0007669"/>
    <property type="project" value="UniProtKB-KW"/>
</dbReference>
<dbReference type="CDD" id="cd09274">
    <property type="entry name" value="RNase_HI_RT_Ty3"/>
    <property type="match status" value="1"/>
</dbReference>
<evidence type="ECO:0000256" key="3">
    <source>
        <dbReference type="ARBA" id="ARBA00022722"/>
    </source>
</evidence>
<dbReference type="GO" id="GO:0003676">
    <property type="term" value="F:nucleic acid binding"/>
    <property type="evidence" value="ECO:0007669"/>
    <property type="project" value="InterPro"/>
</dbReference>
<dbReference type="InterPro" id="IPR000477">
    <property type="entry name" value="RT_dom"/>
</dbReference>
<evidence type="ECO:0000259" key="9">
    <source>
        <dbReference type="PROSITE" id="PS50878"/>
    </source>
</evidence>
<dbReference type="InterPro" id="IPR041373">
    <property type="entry name" value="RT_RNaseH"/>
</dbReference>
<keyword evidence="5" id="KW-0378">Hydrolase</keyword>
<dbReference type="Gene3D" id="3.30.70.270">
    <property type="match status" value="2"/>
</dbReference>
<evidence type="ECO:0000313" key="11">
    <source>
        <dbReference type="EMBL" id="KAE8939585.1"/>
    </source>
</evidence>
<dbReference type="InterPro" id="IPR016197">
    <property type="entry name" value="Chromo-like_dom_sf"/>
</dbReference>
<dbReference type="Proteomes" id="UP000429523">
    <property type="component" value="Unassembled WGS sequence"/>
</dbReference>
<feature type="compositionally biased region" description="Polar residues" evidence="8">
    <location>
        <begin position="948"/>
        <end position="961"/>
    </location>
</feature>
<dbReference type="InterPro" id="IPR050951">
    <property type="entry name" value="Retrovirus_Pol_polyprotein"/>
</dbReference>
<keyword evidence="1" id="KW-0808">Transferase</keyword>
<dbReference type="SUPFAM" id="SSF54160">
    <property type="entry name" value="Chromo domain-like"/>
    <property type="match status" value="1"/>
</dbReference>
<dbReference type="InterPro" id="IPR036397">
    <property type="entry name" value="RNaseH_sf"/>
</dbReference>
<name>A0A6A3F1I1_9STRA</name>
<gene>
    <name evidence="11" type="ORF">PF009_g10580</name>
</gene>
<proteinExistence type="predicted"/>
<evidence type="ECO:0000256" key="2">
    <source>
        <dbReference type="ARBA" id="ARBA00022695"/>
    </source>
</evidence>
<feature type="coiled-coil region" evidence="7">
    <location>
        <begin position="682"/>
        <end position="716"/>
    </location>
</feature>
<evidence type="ECO:0000313" key="12">
    <source>
        <dbReference type="Proteomes" id="UP000429523"/>
    </source>
</evidence>
<evidence type="ECO:0000256" key="7">
    <source>
        <dbReference type="SAM" id="Coils"/>
    </source>
</evidence>
<evidence type="ECO:0000256" key="4">
    <source>
        <dbReference type="ARBA" id="ARBA00022759"/>
    </source>
</evidence>
<evidence type="ECO:0000259" key="10">
    <source>
        <dbReference type="PROSITE" id="PS50994"/>
    </source>
</evidence>
<sequence length="990" mass="112533">MCQEFLSYMTDEKNFTPRRMPQGCSDAAIFFQKTMETCFASLLYEHLLIWIDDLLLYADDIDTYLDKLAEFFSLLNQFGLKLSAKKCSLYQSEVKWCGRLINHQGVRHDPERIDTLRAMPYPKTAGELQQFVCAINWMRESIVDFARQVAPLQKCLDAALASTRRTRRAAAGIELELTVEERQEFDNMKEKLATAATLDFPDDTATTCLFTDASDVGWSLIVTQVVNFDPRVPATDQQHRLLYCMSGTFSGSQLNWTVIEKEAFPIVTACDKLDYLLLRPKPFRMYCDHRNLVHVFAPHQSVKKHIKGKLLRWSMKLVNFRYVVEHVPGPANVWADMISRWAGNHTPTVRVKRLKAVRSQSEPAASETRSPAPLRPLDAENFIWPTLVELFDTQSEFEAPVDAERNADGLLMIDDKTWVPSEAKDLMQRLCIVAHCGAQGHRGQHAMVAHLRRLFAIEHLSAVVSSFVGQFLLCLHSRGGKIIPRSWGETIECSSRNEVLHFDFLYMGESYGQSKYLLVLKDHATHYCELVVADTADSSVVTEALLDWHSRFGIPPEWVSDNGTHFKNEVVAELCRRLKSKQSFTLAYSPWINGSVERANRDILQVMRAMILEYIISYKDWVYLVPMVQSSLNHTAVPSLGNRAPVELFTGLQCPTPLKEFYLPETGELQTVPDSDAIDEFLEKLRSSIHDMHKDVEDQREKQRRLNKKRQRGENLVNFAVGDFVLRSRVDEKRGNKLQVTWIGPYRVVRADSHSFRVQHLVAGDEQDVHASRLKMYADDSLEVIEELLDHVASQGILLAVDSLKEHRWNEATDDYELLVSWKGLQPIEDSYEPMLDLAKEIKALVGKYVDTAGDRDLSNYWLRASGGGDQGAESVEEPPITQVPVQTGRRLSGKKRRRRPRGTSRNRQDDSGIEAAASGIVRADAVPSSRSRRGRGRRQASVGDGESQASRGRTRSQTARQVLITEDAMPSSTSARSRRQTRRSSRLRT</sequence>
<dbReference type="Gene3D" id="3.30.420.10">
    <property type="entry name" value="Ribonuclease H-like superfamily/Ribonuclease H"/>
    <property type="match status" value="1"/>
</dbReference>
<feature type="region of interest" description="Disordered" evidence="8">
    <location>
        <begin position="868"/>
        <end position="990"/>
    </location>
</feature>
<evidence type="ECO:0000256" key="1">
    <source>
        <dbReference type="ARBA" id="ARBA00022679"/>
    </source>
</evidence>
<keyword evidence="2" id="KW-0548">Nucleotidyltransferase</keyword>
<dbReference type="SUPFAM" id="SSF56672">
    <property type="entry name" value="DNA/RNA polymerases"/>
    <property type="match status" value="1"/>
</dbReference>
<dbReference type="PROSITE" id="PS50994">
    <property type="entry name" value="INTEGRASE"/>
    <property type="match status" value="1"/>
</dbReference>
<dbReference type="GO" id="GO:0015074">
    <property type="term" value="P:DNA integration"/>
    <property type="evidence" value="ECO:0007669"/>
    <property type="project" value="InterPro"/>
</dbReference>
<keyword evidence="7" id="KW-0175">Coiled coil</keyword>
<feature type="compositionally biased region" description="Basic residues" evidence="8">
    <location>
        <begin position="977"/>
        <end position="990"/>
    </location>
</feature>
<reference evidence="11 12" key="1">
    <citation type="submission" date="2018-08" db="EMBL/GenBank/DDBJ databases">
        <title>Genomic investigation of the strawberry pathogen Phytophthora fragariae indicates pathogenicity is determined by transcriptional variation in three key races.</title>
        <authorList>
            <person name="Adams T.M."/>
            <person name="Armitage A.D."/>
            <person name="Sobczyk M.K."/>
            <person name="Bates H.J."/>
            <person name="Dunwell J.M."/>
            <person name="Nellist C.F."/>
            <person name="Harrison R.J."/>
        </authorList>
    </citation>
    <scope>NUCLEOTIDE SEQUENCE [LARGE SCALE GENOMIC DNA]</scope>
    <source>
        <strain evidence="11 12">NOV-9</strain>
    </source>
</reference>
<dbReference type="GO" id="GO:0004519">
    <property type="term" value="F:endonuclease activity"/>
    <property type="evidence" value="ECO:0007669"/>
    <property type="project" value="UniProtKB-KW"/>
</dbReference>